<evidence type="ECO:0000313" key="3">
    <source>
        <dbReference type="EMBL" id="KAG2236157.1"/>
    </source>
</evidence>
<protein>
    <submittedName>
        <fullName evidence="3">Uncharacterized protein</fullName>
    </submittedName>
</protein>
<evidence type="ECO:0000256" key="2">
    <source>
        <dbReference type="SAM" id="MobiDB-lite"/>
    </source>
</evidence>
<feature type="coiled-coil region" evidence="1">
    <location>
        <begin position="423"/>
        <end position="485"/>
    </location>
</feature>
<keyword evidence="4" id="KW-1185">Reference proteome</keyword>
<feature type="compositionally biased region" description="Polar residues" evidence="2">
    <location>
        <begin position="796"/>
        <end position="807"/>
    </location>
</feature>
<feature type="region of interest" description="Disordered" evidence="2">
    <location>
        <begin position="609"/>
        <end position="668"/>
    </location>
</feature>
<proteinExistence type="predicted"/>
<feature type="region of interest" description="Disordered" evidence="2">
    <location>
        <begin position="1"/>
        <end position="43"/>
    </location>
</feature>
<feature type="region of interest" description="Disordered" evidence="2">
    <location>
        <begin position="774"/>
        <end position="807"/>
    </location>
</feature>
<dbReference type="Proteomes" id="UP000613177">
    <property type="component" value="Unassembled WGS sequence"/>
</dbReference>
<dbReference type="EMBL" id="JAEPRE010000021">
    <property type="protein sequence ID" value="KAG2236157.1"/>
    <property type="molecule type" value="Genomic_DNA"/>
</dbReference>
<feature type="region of interest" description="Disordered" evidence="2">
    <location>
        <begin position="240"/>
        <end position="260"/>
    </location>
</feature>
<gene>
    <name evidence="3" type="ORF">INT48_003776</name>
</gene>
<comment type="caution">
    <text evidence="3">The sequence shown here is derived from an EMBL/GenBank/DDBJ whole genome shotgun (WGS) entry which is preliminary data.</text>
</comment>
<feature type="compositionally biased region" description="Basic and acidic residues" evidence="2">
    <location>
        <begin position="25"/>
        <end position="35"/>
    </location>
</feature>
<evidence type="ECO:0000256" key="1">
    <source>
        <dbReference type="SAM" id="Coils"/>
    </source>
</evidence>
<dbReference type="AlphaFoldDB" id="A0A8H7SXP8"/>
<keyword evidence="1" id="KW-0175">Coiled coil</keyword>
<accession>A0A8H7SXP8</accession>
<name>A0A8H7SXP8_9FUNG</name>
<organism evidence="3 4">
    <name type="scientific">Thamnidium elegans</name>
    <dbReference type="NCBI Taxonomy" id="101142"/>
    <lineage>
        <taxon>Eukaryota</taxon>
        <taxon>Fungi</taxon>
        <taxon>Fungi incertae sedis</taxon>
        <taxon>Mucoromycota</taxon>
        <taxon>Mucoromycotina</taxon>
        <taxon>Mucoromycetes</taxon>
        <taxon>Mucorales</taxon>
        <taxon>Mucorineae</taxon>
        <taxon>Mucoraceae</taxon>
        <taxon>Thamnidium</taxon>
    </lineage>
</organism>
<feature type="compositionally biased region" description="Acidic residues" evidence="2">
    <location>
        <begin position="15"/>
        <end position="24"/>
    </location>
</feature>
<reference evidence="3" key="1">
    <citation type="submission" date="2021-01" db="EMBL/GenBank/DDBJ databases">
        <title>Metabolic potential, ecology and presence of endohyphal bacteria is reflected in genomic diversity of Mucoromycotina.</title>
        <authorList>
            <person name="Muszewska A."/>
            <person name="Okrasinska A."/>
            <person name="Steczkiewicz K."/>
            <person name="Drgas O."/>
            <person name="Orlowska M."/>
            <person name="Perlinska-Lenart U."/>
            <person name="Aleksandrzak-Piekarczyk T."/>
            <person name="Szatraj K."/>
            <person name="Zielenkiewicz U."/>
            <person name="Pilsyk S."/>
            <person name="Malc E."/>
            <person name="Mieczkowski P."/>
            <person name="Kruszewska J.S."/>
            <person name="Biernat P."/>
            <person name="Pawlowska J."/>
        </authorList>
    </citation>
    <scope>NUCLEOTIDE SEQUENCE</scope>
    <source>
        <strain evidence="3">WA0000018081</strain>
    </source>
</reference>
<sequence length="807" mass="90388">MSSFKKSIISHDDLMTEDDTDTEEEHLKMTHERNDVPNLLNVNCGKNKSSDTYEYDAYTSSHHDGDIYHPSSSIFKEKNDQTTKNHEAGSFLPSGFSTSEGAYMQDNSTIYERATFNRRPSQLQHETTSLNALGPPSHVLKARRLSKNICKTSSAPTTPIKSLSSSNIRDKRKPSIVDNYSREFSNSNNSAVSPRFMALRKLSEVTTLPSHPVSYSSVPPVPQIPSSYNNASYNNSAANSITEGEDSNKNNTIANSSEHENRVLSRIDDIIETQLQFHLGQVVWRASESHLEARRFWEEQKKEMFGFAATLVDRMESQIDMTRRMTLNSLNSASSGTQPEEIEEDMLRKELSVYKSKSQSQLFELEILKTRNSELEKQHEIDTISMSKQWEDKDATLKKLHQLEQQQKNMGQSRSSTKKEVQVFNLETENKQLKSQVKQMKDVNRQLLEDSLTFEAILKSRDGEISHLKKQLSEAELQLMSHKRRMAPTISSTTTATGALDCSEDFGKKVSKNKKSETWADIMESEDEAKKSADEWAKKYRELQTSYFEVCMQLENTKAEGMTPEEEKKMYDLNQSIIKKDEEIRHLKQAENVSRIQMDYMQAELNKYQRSASPMSGDIPVGSIKQQKTSYRSKRKSQHRKSTGSMVTKKESQISSPTPSSPPLPANNTATSIAINEITTAASGSTTATTKVSSAAISTTAATKAAAATGSTATTTKATSTSANTVTATNTVATTSKVAKTAAPTTKSDYKTEDGFLTFTTEINGQLSTYSIKLPNGYEQPNKRNTLMREPMPKSNKLNPNAPTWKT</sequence>
<evidence type="ECO:0000313" key="4">
    <source>
        <dbReference type="Proteomes" id="UP000613177"/>
    </source>
</evidence>
<feature type="compositionally biased region" description="Basic residues" evidence="2">
    <location>
        <begin position="631"/>
        <end position="642"/>
    </location>
</feature>